<sequence>MHPTETINPDIPPLYDLLWTGGLIVIIVLVAAFLLLLYGVVKRAVRNGMREHREWLEWRQQDRADAPQ</sequence>
<proteinExistence type="predicted"/>
<accession>A0ABV6RMU9</accession>
<keyword evidence="1" id="KW-0812">Transmembrane</keyword>
<dbReference type="Proteomes" id="UP001589896">
    <property type="component" value="Unassembled WGS sequence"/>
</dbReference>
<evidence type="ECO:0000256" key="1">
    <source>
        <dbReference type="SAM" id="Phobius"/>
    </source>
</evidence>
<evidence type="ECO:0000313" key="3">
    <source>
        <dbReference type="Proteomes" id="UP001589896"/>
    </source>
</evidence>
<protein>
    <submittedName>
        <fullName evidence="2">Uncharacterized protein</fullName>
    </submittedName>
</protein>
<gene>
    <name evidence="2" type="ORF">ACFFGH_10690</name>
</gene>
<keyword evidence="1" id="KW-1133">Transmembrane helix</keyword>
<dbReference type="EMBL" id="JBHLTG010000002">
    <property type="protein sequence ID" value="MFC0678307.1"/>
    <property type="molecule type" value="Genomic_DNA"/>
</dbReference>
<organism evidence="2 3">
    <name type="scientific">Lysobacter korlensis</name>
    <dbReference type="NCBI Taxonomy" id="553636"/>
    <lineage>
        <taxon>Bacteria</taxon>
        <taxon>Pseudomonadati</taxon>
        <taxon>Pseudomonadota</taxon>
        <taxon>Gammaproteobacteria</taxon>
        <taxon>Lysobacterales</taxon>
        <taxon>Lysobacteraceae</taxon>
        <taxon>Lysobacter</taxon>
    </lineage>
</organism>
<dbReference type="RefSeq" id="WP_386668039.1">
    <property type="nucleotide sequence ID" value="NZ_JBHLTG010000002.1"/>
</dbReference>
<keyword evidence="3" id="KW-1185">Reference proteome</keyword>
<feature type="transmembrane region" description="Helical" evidence="1">
    <location>
        <begin position="17"/>
        <end position="41"/>
    </location>
</feature>
<name>A0ABV6RMU9_9GAMM</name>
<comment type="caution">
    <text evidence="2">The sequence shown here is derived from an EMBL/GenBank/DDBJ whole genome shotgun (WGS) entry which is preliminary data.</text>
</comment>
<evidence type="ECO:0000313" key="2">
    <source>
        <dbReference type="EMBL" id="MFC0678307.1"/>
    </source>
</evidence>
<reference evidence="2 3" key="1">
    <citation type="submission" date="2024-09" db="EMBL/GenBank/DDBJ databases">
        <authorList>
            <person name="Sun Q."/>
            <person name="Mori K."/>
        </authorList>
    </citation>
    <scope>NUCLEOTIDE SEQUENCE [LARGE SCALE GENOMIC DNA]</scope>
    <source>
        <strain evidence="2 3">KCTC 23076</strain>
    </source>
</reference>
<keyword evidence="1" id="KW-0472">Membrane</keyword>